<dbReference type="PANTHER" id="PTHR43133:SF8">
    <property type="entry name" value="RNA POLYMERASE SIGMA FACTOR HI_1459-RELATED"/>
    <property type="match status" value="1"/>
</dbReference>
<accession>A0A917ISK0</accession>
<evidence type="ECO:0000313" key="9">
    <source>
        <dbReference type="Proteomes" id="UP000600171"/>
    </source>
</evidence>
<protein>
    <submittedName>
        <fullName evidence="8">RNA polymerase sigma factor</fullName>
    </submittedName>
</protein>
<evidence type="ECO:0000256" key="2">
    <source>
        <dbReference type="ARBA" id="ARBA00023015"/>
    </source>
</evidence>
<dbReference type="InterPro" id="IPR014284">
    <property type="entry name" value="RNA_pol_sigma-70_dom"/>
</dbReference>
<evidence type="ECO:0000259" key="6">
    <source>
        <dbReference type="Pfam" id="PF04542"/>
    </source>
</evidence>
<keyword evidence="5" id="KW-0804">Transcription</keyword>
<comment type="similarity">
    <text evidence="1">Belongs to the sigma-70 factor family. ECF subfamily.</text>
</comment>
<dbReference type="PANTHER" id="PTHR43133">
    <property type="entry name" value="RNA POLYMERASE ECF-TYPE SIGMA FACTO"/>
    <property type="match status" value="1"/>
</dbReference>
<evidence type="ECO:0000256" key="1">
    <source>
        <dbReference type="ARBA" id="ARBA00010641"/>
    </source>
</evidence>
<keyword evidence="4" id="KW-0238">DNA-binding</keyword>
<dbReference type="GO" id="GO:0006352">
    <property type="term" value="P:DNA-templated transcription initiation"/>
    <property type="evidence" value="ECO:0007669"/>
    <property type="project" value="InterPro"/>
</dbReference>
<dbReference type="Gene3D" id="1.10.10.10">
    <property type="entry name" value="Winged helix-like DNA-binding domain superfamily/Winged helix DNA-binding domain"/>
    <property type="match status" value="1"/>
</dbReference>
<dbReference type="InterPro" id="IPR013324">
    <property type="entry name" value="RNA_pol_sigma_r3/r4-like"/>
</dbReference>
<dbReference type="Gene3D" id="1.10.1740.10">
    <property type="match status" value="1"/>
</dbReference>
<dbReference type="EMBL" id="BMDC01000001">
    <property type="protein sequence ID" value="GGH62196.1"/>
    <property type="molecule type" value="Genomic_DNA"/>
</dbReference>
<dbReference type="InterPro" id="IPR007627">
    <property type="entry name" value="RNA_pol_sigma70_r2"/>
</dbReference>
<dbReference type="AlphaFoldDB" id="A0A917ISK0"/>
<dbReference type="GO" id="GO:0016987">
    <property type="term" value="F:sigma factor activity"/>
    <property type="evidence" value="ECO:0007669"/>
    <property type="project" value="UniProtKB-KW"/>
</dbReference>
<feature type="domain" description="RNA polymerase sigma-70 region 2" evidence="6">
    <location>
        <begin position="30"/>
        <end position="96"/>
    </location>
</feature>
<dbReference type="InterPro" id="IPR013249">
    <property type="entry name" value="RNA_pol_sigma70_r4_t2"/>
</dbReference>
<evidence type="ECO:0000259" key="7">
    <source>
        <dbReference type="Pfam" id="PF08281"/>
    </source>
</evidence>
<evidence type="ECO:0000256" key="5">
    <source>
        <dbReference type="ARBA" id="ARBA00023163"/>
    </source>
</evidence>
<gene>
    <name evidence="8" type="ORF">GCM10007359_12190</name>
</gene>
<dbReference type="Pfam" id="PF08281">
    <property type="entry name" value="Sigma70_r4_2"/>
    <property type="match status" value="1"/>
</dbReference>
<dbReference type="SUPFAM" id="SSF88659">
    <property type="entry name" value="Sigma3 and sigma4 domains of RNA polymerase sigma factors"/>
    <property type="match status" value="1"/>
</dbReference>
<dbReference type="Pfam" id="PF04542">
    <property type="entry name" value="Sigma70_r2"/>
    <property type="match status" value="1"/>
</dbReference>
<keyword evidence="3" id="KW-0731">Sigma factor</keyword>
<evidence type="ECO:0000313" key="8">
    <source>
        <dbReference type="EMBL" id="GGH62196.1"/>
    </source>
</evidence>
<reference evidence="8 9" key="1">
    <citation type="journal article" date="2014" name="Int. J. Syst. Evol. Microbiol.">
        <title>Complete genome sequence of Corynebacterium casei LMG S-19264T (=DSM 44701T), isolated from a smear-ripened cheese.</title>
        <authorList>
            <consortium name="US DOE Joint Genome Institute (JGI-PGF)"/>
            <person name="Walter F."/>
            <person name="Albersmeier A."/>
            <person name="Kalinowski J."/>
            <person name="Ruckert C."/>
        </authorList>
    </citation>
    <scope>NUCLEOTIDE SEQUENCE [LARGE SCALE GENOMIC DNA]</scope>
    <source>
        <strain evidence="8 9">CCM 8669</strain>
    </source>
</reference>
<keyword evidence="9" id="KW-1185">Reference proteome</keyword>
<organism evidence="8 9">
    <name type="scientific">Rothia aerolata</name>
    <dbReference type="NCBI Taxonomy" id="1812262"/>
    <lineage>
        <taxon>Bacteria</taxon>
        <taxon>Bacillati</taxon>
        <taxon>Actinomycetota</taxon>
        <taxon>Actinomycetes</taxon>
        <taxon>Micrococcales</taxon>
        <taxon>Micrococcaceae</taxon>
        <taxon>Rothia</taxon>
    </lineage>
</organism>
<keyword evidence="2" id="KW-0805">Transcription regulation</keyword>
<dbReference type="CDD" id="cd06171">
    <property type="entry name" value="Sigma70_r4"/>
    <property type="match status" value="1"/>
</dbReference>
<dbReference type="GO" id="GO:0003677">
    <property type="term" value="F:DNA binding"/>
    <property type="evidence" value="ECO:0007669"/>
    <property type="project" value="UniProtKB-KW"/>
</dbReference>
<sequence length="185" mass="20445">MAPPLDAQTASDSLLCDRAGSGDNTAFQILIQRYAPLMRAYAIRLLGGTSDADDVIQETLIKAWKKIDTVQEPSKVKSWLMTLTNRTAIDHIRSRKVTSELDEVLESADNSISPEQNAIQGSQLGALNELLRRLPAEQSQVWTMREVGGFSYKEIAQTLQISEASVRGRLARARGTLIDGMDAWK</sequence>
<evidence type="ECO:0000256" key="4">
    <source>
        <dbReference type="ARBA" id="ARBA00023125"/>
    </source>
</evidence>
<dbReference type="Proteomes" id="UP000600171">
    <property type="component" value="Unassembled WGS sequence"/>
</dbReference>
<name>A0A917ISK0_9MICC</name>
<dbReference type="InterPro" id="IPR039425">
    <property type="entry name" value="RNA_pol_sigma-70-like"/>
</dbReference>
<feature type="domain" description="RNA polymerase sigma factor 70 region 4 type 2" evidence="7">
    <location>
        <begin position="126"/>
        <end position="176"/>
    </location>
</feature>
<dbReference type="RefSeq" id="WP_229723089.1">
    <property type="nucleotide sequence ID" value="NZ_BMDC01000001.1"/>
</dbReference>
<dbReference type="InterPro" id="IPR036388">
    <property type="entry name" value="WH-like_DNA-bd_sf"/>
</dbReference>
<dbReference type="InterPro" id="IPR013325">
    <property type="entry name" value="RNA_pol_sigma_r2"/>
</dbReference>
<dbReference type="SUPFAM" id="SSF88946">
    <property type="entry name" value="Sigma2 domain of RNA polymerase sigma factors"/>
    <property type="match status" value="1"/>
</dbReference>
<evidence type="ECO:0000256" key="3">
    <source>
        <dbReference type="ARBA" id="ARBA00023082"/>
    </source>
</evidence>
<comment type="caution">
    <text evidence="8">The sequence shown here is derived from an EMBL/GenBank/DDBJ whole genome shotgun (WGS) entry which is preliminary data.</text>
</comment>
<dbReference type="NCBIfam" id="TIGR02937">
    <property type="entry name" value="sigma70-ECF"/>
    <property type="match status" value="1"/>
</dbReference>
<proteinExistence type="inferred from homology"/>